<protein>
    <submittedName>
        <fullName evidence="1">Uncharacterized protein</fullName>
    </submittedName>
</protein>
<dbReference type="NCBIfam" id="NF038175">
    <property type="entry name" value="IniB_NTERM"/>
    <property type="match status" value="1"/>
</dbReference>
<gene>
    <name evidence="1" type="ORF">MDUV_39180</name>
</gene>
<dbReference type="Proteomes" id="UP000467006">
    <property type="component" value="Chromosome"/>
</dbReference>
<dbReference type="OrthoDB" id="4732941at2"/>
<dbReference type="InterPro" id="IPR049709">
    <property type="entry name" value="IniB-like_N"/>
</dbReference>
<dbReference type="KEGG" id="mdu:MDUV_39180"/>
<dbReference type="AlphaFoldDB" id="A0A7I7K662"/>
<accession>A0A7I7K662</accession>
<name>A0A7I7K662_9MYCO</name>
<reference evidence="1 2" key="1">
    <citation type="journal article" date="2019" name="Emerg. Microbes Infect.">
        <title>Comprehensive subspecies identification of 175 nontuberculous mycobacteria species based on 7547 genomic profiles.</title>
        <authorList>
            <person name="Matsumoto Y."/>
            <person name="Kinjo T."/>
            <person name="Motooka D."/>
            <person name="Nabeya D."/>
            <person name="Jung N."/>
            <person name="Uechi K."/>
            <person name="Horii T."/>
            <person name="Iida T."/>
            <person name="Fujita J."/>
            <person name="Nakamura S."/>
        </authorList>
    </citation>
    <scope>NUCLEOTIDE SEQUENCE [LARGE SCALE GENOMIC DNA]</scope>
    <source>
        <strain evidence="1 2">JCM 6396</strain>
    </source>
</reference>
<dbReference type="NCBIfam" id="NF038176">
    <property type="entry name" value="Rv0340_fam"/>
    <property type="match status" value="1"/>
</dbReference>
<dbReference type="RefSeq" id="WP_098006317.1">
    <property type="nucleotide sequence ID" value="NZ_AP022563.1"/>
</dbReference>
<keyword evidence="2" id="KW-1185">Reference proteome</keyword>
<sequence length="179" mass="18264">MANSLLDFVMSLVRDPEAAARYAADPAGVLADAQLGAVTSVDVDNLLPVVAESLSMNGPAYDVGGFGEAFTAESAGNVWASGAATAAFDAFDDRLPTVADTGLDVAMPDRVDIDTAGADLVAPASVSVDDVDTSLYHAEPLVDDVLPVEPASVDDWVGPVGGDAPAELDEHGPAFDIFD</sequence>
<proteinExistence type="predicted"/>
<organism evidence="1 2">
    <name type="scientific">Mycolicibacterium duvalii</name>
    <dbReference type="NCBI Taxonomy" id="39688"/>
    <lineage>
        <taxon>Bacteria</taxon>
        <taxon>Bacillati</taxon>
        <taxon>Actinomycetota</taxon>
        <taxon>Actinomycetes</taxon>
        <taxon>Mycobacteriales</taxon>
        <taxon>Mycobacteriaceae</taxon>
        <taxon>Mycolicibacterium</taxon>
    </lineage>
</organism>
<evidence type="ECO:0000313" key="2">
    <source>
        <dbReference type="Proteomes" id="UP000467006"/>
    </source>
</evidence>
<evidence type="ECO:0000313" key="1">
    <source>
        <dbReference type="EMBL" id="BBX19058.1"/>
    </source>
</evidence>
<dbReference type="EMBL" id="AP022563">
    <property type="protein sequence ID" value="BBX19058.1"/>
    <property type="molecule type" value="Genomic_DNA"/>
</dbReference>